<dbReference type="Proteomes" id="UP001203687">
    <property type="component" value="Unassembled WGS sequence"/>
</dbReference>
<sequence>MGKPFESELSKIEETFLWGNALNLTDLSNFINEINNPIYIVGSGGSLSACHFAAELFEKNGKFAKAITPLELLNLEDTLSHSSVLFISASGRNVDIKNAFKKAIETEPKSIGLICMKEDSPISILAKKHSIAKTFEYLLPSGKDGFLATNSLIAFFIILNNVFNKNVKNSTLINDDTKKTISSFLKETSTDYTYTLLYNGFGKSVALDIESKCSEAALAPTLLSDYRNFGHGRHHWFAKRSNSAIIAICNKDDKILCNKTLNLLPNDIPKLILESKFSGSFSAIDLLVKSFFLIQALGKKMDIDPGKPGVPEFGSKLYHLPYSSIFKKKKEFKLSNQAILAIKRKTKSNDLSRLNKKEMDSWIESYNNFISTIKKADFGLVLFDYDGTLCSSAERFSGVSNEMAKKLNEIVENGFLIGVITGRGKSVREDFQRILPKIYWDKVIVGYYNGADCGLLSNNSLPKKDIEVNSDLIKVNEKLKDVSELYSLNIEVRPKQITIQINDKSRWEYVRNLIIQILKTNNINNIQILESSHSMDIIPDSISKLNILPFCGELLKKHKLSEQILIMGDKGQWSGNDFILLDSEFGLSVDEVSSKYGKCWNIASLANRNTAATLEYLNRLEYNTNGMKFKINK</sequence>
<dbReference type="PROSITE" id="PS51464">
    <property type="entry name" value="SIS"/>
    <property type="match status" value="1"/>
</dbReference>
<comment type="caution">
    <text evidence="2">The sequence shown here is derived from an EMBL/GenBank/DDBJ whole genome shotgun (WGS) entry which is preliminary data.</text>
</comment>
<evidence type="ECO:0000313" key="2">
    <source>
        <dbReference type="EMBL" id="MCK8481840.1"/>
    </source>
</evidence>
<gene>
    <name evidence="2" type="ORF">MUY34_14500</name>
</gene>
<dbReference type="SUPFAM" id="SSF56784">
    <property type="entry name" value="HAD-like"/>
    <property type="match status" value="1"/>
</dbReference>
<dbReference type="Gene3D" id="3.40.50.10490">
    <property type="entry name" value="Glucose-6-phosphate isomerase like protein, domain 1"/>
    <property type="match status" value="1"/>
</dbReference>
<dbReference type="InterPro" id="IPR001347">
    <property type="entry name" value="SIS_dom"/>
</dbReference>
<dbReference type="InterPro" id="IPR036412">
    <property type="entry name" value="HAD-like_sf"/>
</dbReference>
<dbReference type="EMBL" id="JALPQF010000016">
    <property type="protein sequence ID" value="MCK8481840.1"/>
    <property type="molecule type" value="Genomic_DNA"/>
</dbReference>
<name>A0ABT0HDC9_9FLAO</name>
<evidence type="ECO:0000313" key="3">
    <source>
        <dbReference type="Proteomes" id="UP001203687"/>
    </source>
</evidence>
<dbReference type="SUPFAM" id="SSF53697">
    <property type="entry name" value="SIS domain"/>
    <property type="match status" value="1"/>
</dbReference>
<dbReference type="GO" id="GO:0016787">
    <property type="term" value="F:hydrolase activity"/>
    <property type="evidence" value="ECO:0007669"/>
    <property type="project" value="UniProtKB-KW"/>
</dbReference>
<protein>
    <submittedName>
        <fullName evidence="2">HAD hydrolase family protein</fullName>
    </submittedName>
</protein>
<dbReference type="RefSeq" id="WP_248413650.1">
    <property type="nucleotide sequence ID" value="NZ_JALPQF010000016.1"/>
</dbReference>
<keyword evidence="3" id="KW-1185">Reference proteome</keyword>
<dbReference type="Gene3D" id="3.40.50.1000">
    <property type="entry name" value="HAD superfamily/HAD-like"/>
    <property type="match status" value="1"/>
</dbReference>
<keyword evidence="2" id="KW-0378">Hydrolase</keyword>
<proteinExistence type="predicted"/>
<reference evidence="2" key="1">
    <citation type="submission" date="2022-04" db="EMBL/GenBank/DDBJ databases">
        <authorList>
            <person name="Ren T."/>
        </authorList>
    </citation>
    <scope>NUCLEOTIDE SEQUENCE</scope>
    <source>
        <strain evidence="2">F63249</strain>
    </source>
</reference>
<accession>A0ABT0HDC9</accession>
<dbReference type="Gene3D" id="3.30.1240.10">
    <property type="match status" value="1"/>
</dbReference>
<organism evidence="2 3">
    <name type="scientific">Psychroserpens algicola</name>
    <dbReference type="NCBI Taxonomy" id="1719034"/>
    <lineage>
        <taxon>Bacteria</taxon>
        <taxon>Pseudomonadati</taxon>
        <taxon>Bacteroidota</taxon>
        <taxon>Flavobacteriia</taxon>
        <taxon>Flavobacteriales</taxon>
        <taxon>Flavobacteriaceae</taxon>
        <taxon>Psychroserpens</taxon>
    </lineage>
</organism>
<feature type="domain" description="SIS" evidence="1">
    <location>
        <begin position="27"/>
        <end position="165"/>
    </location>
</feature>
<dbReference type="InterPro" id="IPR023214">
    <property type="entry name" value="HAD_sf"/>
</dbReference>
<dbReference type="InterPro" id="IPR046348">
    <property type="entry name" value="SIS_dom_sf"/>
</dbReference>
<evidence type="ECO:0000259" key="1">
    <source>
        <dbReference type="PROSITE" id="PS51464"/>
    </source>
</evidence>